<keyword evidence="3" id="KW-0804">Transcription</keyword>
<dbReference type="PROSITE" id="PS50949">
    <property type="entry name" value="HTH_GNTR"/>
    <property type="match status" value="1"/>
</dbReference>
<evidence type="ECO:0000313" key="6">
    <source>
        <dbReference type="Proteomes" id="UP000036959"/>
    </source>
</evidence>
<keyword evidence="6" id="KW-1185">Reference proteome</keyword>
<evidence type="ECO:0000313" key="5">
    <source>
        <dbReference type="EMBL" id="KND54456.1"/>
    </source>
</evidence>
<dbReference type="Gene3D" id="1.10.10.10">
    <property type="entry name" value="Winged helix-like DNA-binding domain superfamily/Winged helix DNA-binding domain"/>
    <property type="match status" value="2"/>
</dbReference>
<name>A0A0L0LWM1_9BURK</name>
<dbReference type="SUPFAM" id="SSF48008">
    <property type="entry name" value="GntR ligand-binding domain-like"/>
    <property type="match status" value="1"/>
</dbReference>
<evidence type="ECO:0000256" key="2">
    <source>
        <dbReference type="ARBA" id="ARBA00023125"/>
    </source>
</evidence>
<dbReference type="Pfam" id="PF13545">
    <property type="entry name" value="HTH_Crp_2"/>
    <property type="match status" value="1"/>
</dbReference>
<dbReference type="Proteomes" id="UP000036959">
    <property type="component" value="Unassembled WGS sequence"/>
</dbReference>
<dbReference type="RefSeq" id="WP_050456182.1">
    <property type="nucleotide sequence ID" value="NZ_LFJJ01000401.1"/>
</dbReference>
<accession>A0A0L0LWM1</accession>
<evidence type="ECO:0000256" key="1">
    <source>
        <dbReference type="ARBA" id="ARBA00023015"/>
    </source>
</evidence>
<proteinExistence type="predicted"/>
<dbReference type="PATRIC" id="fig|242163.4.peg.4955"/>
<dbReference type="InterPro" id="IPR036390">
    <property type="entry name" value="WH_DNA-bd_sf"/>
</dbReference>
<dbReference type="Pfam" id="PF07729">
    <property type="entry name" value="FCD"/>
    <property type="match status" value="1"/>
</dbReference>
<dbReference type="EMBL" id="LFJJ01000401">
    <property type="protein sequence ID" value="KND54456.1"/>
    <property type="molecule type" value="Genomic_DNA"/>
</dbReference>
<feature type="domain" description="HTH gntR-type" evidence="4">
    <location>
        <begin position="6"/>
        <end position="73"/>
    </location>
</feature>
<gene>
    <name evidence="5" type="ORF">BVER_03393</name>
</gene>
<dbReference type="AlphaFoldDB" id="A0A0L0LWM1"/>
<dbReference type="CDD" id="cd07377">
    <property type="entry name" value="WHTH_GntR"/>
    <property type="match status" value="1"/>
</dbReference>
<dbReference type="GO" id="GO:0003677">
    <property type="term" value="F:DNA binding"/>
    <property type="evidence" value="ECO:0007669"/>
    <property type="project" value="UniProtKB-KW"/>
</dbReference>
<dbReference type="SUPFAM" id="SSF46785">
    <property type="entry name" value="Winged helix' DNA-binding domain"/>
    <property type="match status" value="2"/>
</dbReference>
<dbReference type="Pfam" id="PF00392">
    <property type="entry name" value="GntR"/>
    <property type="match status" value="1"/>
</dbReference>
<comment type="caution">
    <text evidence="5">The sequence shown here is derived from an EMBL/GenBank/DDBJ whole genome shotgun (WGS) entry which is preliminary data.</text>
</comment>
<dbReference type="GO" id="GO:0003700">
    <property type="term" value="F:DNA-binding transcription factor activity"/>
    <property type="evidence" value="ECO:0007669"/>
    <property type="project" value="InterPro"/>
</dbReference>
<dbReference type="SMART" id="SM00895">
    <property type="entry name" value="FCD"/>
    <property type="match status" value="1"/>
</dbReference>
<keyword evidence="1" id="KW-0805">Transcription regulation</keyword>
<keyword evidence="2" id="KW-0238">DNA-binding</keyword>
<reference evidence="6" key="1">
    <citation type="submission" date="2015-06" db="EMBL/GenBank/DDBJ databases">
        <title>Comparative genomics of Burkholderia leaf nodule symbionts.</title>
        <authorList>
            <person name="Carlier A."/>
            <person name="Eberl L."/>
            <person name="Pinto-Carbo M."/>
        </authorList>
    </citation>
    <scope>NUCLEOTIDE SEQUENCE [LARGE SCALE GENOMIC DNA]</scope>
    <source>
        <strain evidence="6">UZHbot4</strain>
    </source>
</reference>
<dbReference type="InterPro" id="IPR036388">
    <property type="entry name" value="WH-like_DNA-bd_sf"/>
</dbReference>
<dbReference type="Gene3D" id="1.20.120.530">
    <property type="entry name" value="GntR ligand-binding domain-like"/>
    <property type="match status" value="1"/>
</dbReference>
<dbReference type="InterPro" id="IPR012318">
    <property type="entry name" value="HTH_CRP"/>
</dbReference>
<evidence type="ECO:0000256" key="3">
    <source>
        <dbReference type="ARBA" id="ARBA00023163"/>
    </source>
</evidence>
<dbReference type="InterPro" id="IPR000524">
    <property type="entry name" value="Tscrpt_reg_HTH_GntR"/>
</dbReference>
<dbReference type="PANTHER" id="PTHR43537">
    <property type="entry name" value="TRANSCRIPTIONAL REGULATOR, GNTR FAMILY"/>
    <property type="match status" value="1"/>
</dbReference>
<dbReference type="PANTHER" id="PTHR43537:SF45">
    <property type="entry name" value="GNTR FAMILY REGULATORY PROTEIN"/>
    <property type="match status" value="1"/>
</dbReference>
<protein>
    <submittedName>
        <fullName evidence="5">Putative regulator</fullName>
    </submittedName>
</protein>
<organism evidence="5 6">
    <name type="scientific">Candidatus Burkholderia verschuerenii</name>
    <dbReference type="NCBI Taxonomy" id="242163"/>
    <lineage>
        <taxon>Bacteria</taxon>
        <taxon>Pseudomonadati</taxon>
        <taxon>Pseudomonadota</taxon>
        <taxon>Betaproteobacteria</taxon>
        <taxon>Burkholderiales</taxon>
        <taxon>Burkholderiaceae</taxon>
        <taxon>Burkholderia</taxon>
    </lineage>
</organism>
<evidence type="ECO:0000259" key="4">
    <source>
        <dbReference type="PROSITE" id="PS50949"/>
    </source>
</evidence>
<dbReference type="InterPro" id="IPR008920">
    <property type="entry name" value="TF_FadR/GntR_C"/>
</dbReference>
<dbReference type="OrthoDB" id="5343379at2"/>
<sequence>MARQAGKSAQVLAKQIVDLIQEARLEVGHHLREQQLADLLGVSRTPVRAAMALLESLGVIEARKNQGFFLAQPVEGLHRIELEPPASADEDLYSRLVTDRLAGTLPVSLTQTDIAQRYGVDRVTMTRALSRLSEDGLIVRNKGHGWSFQPSLDSAMTLKSSYDFRLTLEPAGLLLPTFAADRSALERCRREHIFLVSQLGLDSATPKQVFETDANFHEMLAEYSGNVFMHQSMLQQNRLRRLLEFQGYVNRKRIREWCAEHLDIIDAILANDMAAAAERMRKHLSHAYRTTGAAEAQPKPRKVANA</sequence>
<dbReference type="InterPro" id="IPR011711">
    <property type="entry name" value="GntR_C"/>
</dbReference>
<dbReference type="SMART" id="SM00345">
    <property type="entry name" value="HTH_GNTR"/>
    <property type="match status" value="2"/>
</dbReference>